<sequence length="84" mass="9466">MKKNIPVSFLIFIFVFIFLSSFPLSAQEPYKLPPKEVVDIVDALRAPRTTISPTGDFMLLAEYGPMPSISYMAQPMLRLAGMRI</sequence>
<feature type="non-terminal residue" evidence="1">
    <location>
        <position position="84"/>
    </location>
</feature>
<protein>
    <submittedName>
        <fullName evidence="1">Uncharacterized protein</fullName>
    </submittedName>
</protein>
<accession>X0RWR0</accession>
<gene>
    <name evidence="1" type="ORF">S01H1_12418</name>
</gene>
<dbReference type="EMBL" id="BARS01006373">
    <property type="protein sequence ID" value="GAF68177.1"/>
    <property type="molecule type" value="Genomic_DNA"/>
</dbReference>
<organism evidence="1">
    <name type="scientific">marine sediment metagenome</name>
    <dbReference type="NCBI Taxonomy" id="412755"/>
    <lineage>
        <taxon>unclassified sequences</taxon>
        <taxon>metagenomes</taxon>
        <taxon>ecological metagenomes</taxon>
    </lineage>
</organism>
<dbReference type="AlphaFoldDB" id="X0RWR0"/>
<reference evidence="1" key="1">
    <citation type="journal article" date="2014" name="Front. Microbiol.">
        <title>High frequency of phylogenetically diverse reductive dehalogenase-homologous genes in deep subseafloor sedimentary metagenomes.</title>
        <authorList>
            <person name="Kawai M."/>
            <person name="Futagami T."/>
            <person name="Toyoda A."/>
            <person name="Takaki Y."/>
            <person name="Nishi S."/>
            <person name="Hori S."/>
            <person name="Arai W."/>
            <person name="Tsubouchi T."/>
            <person name="Morono Y."/>
            <person name="Uchiyama I."/>
            <person name="Ito T."/>
            <person name="Fujiyama A."/>
            <person name="Inagaki F."/>
            <person name="Takami H."/>
        </authorList>
    </citation>
    <scope>NUCLEOTIDE SEQUENCE</scope>
    <source>
        <strain evidence="1">Expedition CK06-06</strain>
    </source>
</reference>
<name>X0RWR0_9ZZZZ</name>
<evidence type="ECO:0000313" key="1">
    <source>
        <dbReference type="EMBL" id="GAF68177.1"/>
    </source>
</evidence>
<proteinExistence type="predicted"/>
<comment type="caution">
    <text evidence="1">The sequence shown here is derived from an EMBL/GenBank/DDBJ whole genome shotgun (WGS) entry which is preliminary data.</text>
</comment>